<dbReference type="PANTHER" id="PTHR30258">
    <property type="entry name" value="TYPE II SECRETION SYSTEM PROTEIN GSPE-RELATED"/>
    <property type="match status" value="1"/>
</dbReference>
<organism evidence="5 6">
    <name type="scientific">Streptococcus constellatus</name>
    <dbReference type="NCBI Taxonomy" id="76860"/>
    <lineage>
        <taxon>Bacteria</taxon>
        <taxon>Bacillati</taxon>
        <taxon>Bacillota</taxon>
        <taxon>Bacilli</taxon>
        <taxon>Lactobacillales</taxon>
        <taxon>Streptococcaceae</taxon>
        <taxon>Streptococcus</taxon>
        <taxon>Streptococcus anginosus group</taxon>
    </lineage>
</organism>
<dbReference type="Pfam" id="PF00437">
    <property type="entry name" value="T2SSE"/>
    <property type="match status" value="1"/>
</dbReference>
<comment type="caution">
    <text evidence="5">The sequence shown here is derived from an EMBL/GenBank/DDBJ whole genome shotgun (WGS) entry which is preliminary data.</text>
</comment>
<dbReference type="PROSITE" id="PS00662">
    <property type="entry name" value="T2SP_E"/>
    <property type="match status" value="1"/>
</dbReference>
<comment type="similarity">
    <text evidence="1">Belongs to the GSP E family.</text>
</comment>
<dbReference type="InterPro" id="IPR001482">
    <property type="entry name" value="T2SS/T4SS_dom"/>
</dbReference>
<evidence type="ECO:0000256" key="2">
    <source>
        <dbReference type="ARBA" id="ARBA00022741"/>
    </source>
</evidence>
<accession>A0A0C1K447</accession>
<evidence type="ECO:0000256" key="1">
    <source>
        <dbReference type="ARBA" id="ARBA00006611"/>
    </source>
</evidence>
<gene>
    <name evidence="5" type="ORF">RN79_07525</name>
</gene>
<evidence type="ECO:0000313" key="5">
    <source>
        <dbReference type="EMBL" id="KIC77541.1"/>
    </source>
</evidence>
<dbReference type="NCBIfam" id="NF041000">
    <property type="entry name" value="ATPase_ComGA"/>
    <property type="match status" value="1"/>
</dbReference>
<evidence type="ECO:0000256" key="3">
    <source>
        <dbReference type="ARBA" id="ARBA00022840"/>
    </source>
</evidence>
<dbReference type="GO" id="GO:0016887">
    <property type="term" value="F:ATP hydrolysis activity"/>
    <property type="evidence" value="ECO:0007669"/>
    <property type="project" value="TreeGrafter"/>
</dbReference>
<protein>
    <submittedName>
        <fullName evidence="5">Competence protein CglA</fullName>
    </submittedName>
</protein>
<dbReference type="InterPro" id="IPR003593">
    <property type="entry name" value="AAA+_ATPase"/>
</dbReference>
<dbReference type="GO" id="GO:0005886">
    <property type="term" value="C:plasma membrane"/>
    <property type="evidence" value="ECO:0007669"/>
    <property type="project" value="TreeGrafter"/>
</dbReference>
<evidence type="ECO:0000259" key="4">
    <source>
        <dbReference type="PROSITE" id="PS00662"/>
    </source>
</evidence>
<keyword evidence="3" id="KW-0067">ATP-binding</keyword>
<reference evidence="5 6" key="1">
    <citation type="submission" date="2014-12" db="EMBL/GenBank/DDBJ databases">
        <title>Partial genome sequence of Streptococcus constellatus KCOM 1650 (= ChDC B144).</title>
        <authorList>
            <person name="Kook J.-K."/>
            <person name="Park S.-N."/>
            <person name="Lim Y.K."/>
            <person name="Jo E."/>
        </authorList>
    </citation>
    <scope>NUCLEOTIDE SEQUENCE [LARGE SCALE GENOMIC DNA]</scope>
    <source>
        <strain evidence="5 6">KCOM 1650</strain>
    </source>
</reference>
<dbReference type="InterPro" id="IPR027417">
    <property type="entry name" value="P-loop_NTPase"/>
</dbReference>
<sequence length="313" mass="36043">MVQNIAQAIICQAKEERAQDIYFVPKENVYELYMRIGDERRFIRNYEFEELAAVISHFKFTAGMNVGEKRRSQLGSCDYQYSDKKTSLRLSTVGDYRGYESLVIRLLHDEEAELKFWFAQIPELKERFKQRGLYLFSGPVGSGKTTLMHQLAQERFADQQIMSIEDPVEIKQAGMLQLQLNEAIGLTYESLIKLSLRHRPDLLIIGEIRDAETARAVVRASLTGVTVFSTIHAKSVRGVYERLLELGVTEAELKIVLQGICYQRLIAKGGIVDFVSERYQEHEPSDWNKQIDQLYAAGHITFEQAETEKIIHR</sequence>
<dbReference type="Gene3D" id="3.40.50.300">
    <property type="entry name" value="P-loop containing nucleotide triphosphate hydrolases"/>
    <property type="match status" value="1"/>
</dbReference>
<keyword evidence="2" id="KW-0547">Nucleotide-binding</keyword>
<dbReference type="PANTHER" id="PTHR30258:SF2">
    <property type="entry name" value="COMG OPERON PROTEIN 1"/>
    <property type="match status" value="1"/>
</dbReference>
<evidence type="ECO:0000313" key="6">
    <source>
        <dbReference type="Proteomes" id="UP000031339"/>
    </source>
</evidence>
<dbReference type="STRING" id="862969.SCI_1733"/>
<feature type="domain" description="Bacterial type II secretion system protein E" evidence="4">
    <location>
        <begin position="196"/>
        <end position="210"/>
    </location>
</feature>
<dbReference type="AlphaFoldDB" id="A0A0C1K447"/>
<dbReference type="Gene3D" id="3.30.450.90">
    <property type="match status" value="1"/>
</dbReference>
<dbReference type="eggNOG" id="COG2804">
    <property type="taxonomic scope" value="Bacteria"/>
</dbReference>
<dbReference type="SMART" id="SM00382">
    <property type="entry name" value="AAA"/>
    <property type="match status" value="1"/>
</dbReference>
<proteinExistence type="inferred from homology"/>
<dbReference type="Proteomes" id="UP000031339">
    <property type="component" value="Unassembled WGS sequence"/>
</dbReference>
<dbReference type="CDD" id="cd01129">
    <property type="entry name" value="PulE-GspE-like"/>
    <property type="match status" value="1"/>
</dbReference>
<dbReference type="OrthoDB" id="9808272at2"/>
<dbReference type="InterPro" id="IPR047667">
    <property type="entry name" value="ATPase_ComGA"/>
</dbReference>
<dbReference type="GO" id="GO:0005524">
    <property type="term" value="F:ATP binding"/>
    <property type="evidence" value="ECO:0007669"/>
    <property type="project" value="UniProtKB-KW"/>
</dbReference>
<dbReference type="SUPFAM" id="SSF52540">
    <property type="entry name" value="P-loop containing nucleoside triphosphate hydrolases"/>
    <property type="match status" value="1"/>
</dbReference>
<name>A0A0C1K447_STRCV</name>
<dbReference type="EMBL" id="JWIY01000003">
    <property type="protein sequence ID" value="KIC77541.1"/>
    <property type="molecule type" value="Genomic_DNA"/>
</dbReference>
<dbReference type="RefSeq" id="WP_037598168.1">
    <property type="nucleotide sequence ID" value="NZ_JALGPO010000005.1"/>
</dbReference>